<dbReference type="Pfam" id="PF20150">
    <property type="entry name" value="2EXR"/>
    <property type="match status" value="1"/>
</dbReference>
<accession>A0ABR1TYF1</accession>
<dbReference type="InterPro" id="IPR045518">
    <property type="entry name" value="2EXR"/>
</dbReference>
<evidence type="ECO:0000313" key="4">
    <source>
        <dbReference type="Proteomes" id="UP001444661"/>
    </source>
</evidence>
<proteinExistence type="predicted"/>
<reference evidence="3 4" key="1">
    <citation type="submission" date="2023-01" db="EMBL/GenBank/DDBJ databases">
        <title>Analysis of 21 Apiospora genomes using comparative genomics revels a genus with tremendous synthesis potential of carbohydrate active enzymes and secondary metabolites.</title>
        <authorList>
            <person name="Sorensen T."/>
        </authorList>
    </citation>
    <scope>NUCLEOTIDE SEQUENCE [LARGE SCALE GENOMIC DNA]</scope>
    <source>
        <strain evidence="3 4">CBS 33761</strain>
    </source>
</reference>
<protein>
    <recommendedName>
        <fullName evidence="2">2EXR domain-containing protein</fullName>
    </recommendedName>
</protein>
<evidence type="ECO:0000313" key="3">
    <source>
        <dbReference type="EMBL" id="KAK8051647.1"/>
    </source>
</evidence>
<organism evidence="3 4">
    <name type="scientific">Apiospora rasikravindrae</name>
    <dbReference type="NCBI Taxonomy" id="990691"/>
    <lineage>
        <taxon>Eukaryota</taxon>
        <taxon>Fungi</taxon>
        <taxon>Dikarya</taxon>
        <taxon>Ascomycota</taxon>
        <taxon>Pezizomycotina</taxon>
        <taxon>Sordariomycetes</taxon>
        <taxon>Xylariomycetidae</taxon>
        <taxon>Amphisphaeriales</taxon>
        <taxon>Apiosporaceae</taxon>
        <taxon>Apiospora</taxon>
    </lineage>
</organism>
<name>A0ABR1TYF1_9PEZI</name>
<dbReference type="EMBL" id="JAQQWK010000002">
    <property type="protein sequence ID" value="KAK8051647.1"/>
    <property type="molecule type" value="Genomic_DNA"/>
</dbReference>
<dbReference type="Proteomes" id="UP001444661">
    <property type="component" value="Unassembled WGS sequence"/>
</dbReference>
<feature type="domain" description="2EXR" evidence="2">
    <location>
        <begin position="17"/>
        <end position="110"/>
    </location>
</feature>
<keyword evidence="4" id="KW-1185">Reference proteome</keyword>
<sequence>MASTGTAKSTDLAVLGKLPLELRYMVYEHVMPQRILRVYRDWELDHVFIDALSVPDLALVCQETWEFCRRKYSKFTYHPVWVTKDWPPSPSTRRAMKPQVTWFCQSHDVLFLSTPHNFPKLRATPSNAVESKDRNSTEGDGKPSQTTMRGTTEPDHGGDWVCAVLAALADITRVTETLLYTEKHYNNLRVAMLPGLFPSLRQILFTAYIKAVPDHSTWNRREAVFVQRNIIQRPGEPKQRIKCTPLPLARPLDMGFNTGHSNKRVSDRPLIEMWNTKTFSKFSTQGCKERFPYSLPIHRDLVERQIAVAKHYWAAAYTVDADGSRVYPYYRAWERDVWANAPEVLACLPSVPEVVPVYLWMTG</sequence>
<gene>
    <name evidence="3" type="ORF">PG993_003032</name>
</gene>
<evidence type="ECO:0000256" key="1">
    <source>
        <dbReference type="SAM" id="MobiDB-lite"/>
    </source>
</evidence>
<comment type="caution">
    <text evidence="3">The sequence shown here is derived from an EMBL/GenBank/DDBJ whole genome shotgun (WGS) entry which is preliminary data.</text>
</comment>
<evidence type="ECO:0000259" key="2">
    <source>
        <dbReference type="Pfam" id="PF20150"/>
    </source>
</evidence>
<feature type="compositionally biased region" description="Basic and acidic residues" evidence="1">
    <location>
        <begin position="130"/>
        <end position="141"/>
    </location>
</feature>
<feature type="region of interest" description="Disordered" evidence="1">
    <location>
        <begin position="122"/>
        <end position="154"/>
    </location>
</feature>